<dbReference type="InterPro" id="IPR016032">
    <property type="entry name" value="Sig_transdc_resp-reg_C-effctor"/>
</dbReference>
<sequence length="203" mass="22473">MSLIKRYADRLTALAPGGCYVALRVGFSYPAEEFNRLPDPWVEHYTVNGLVVHDPVMKWVYANTGVTSWDGIEIDDPRGVLHEAQRHGLRHGAVASVICAEEKGRRSYGNFVRPDRPFTGLEMRELLAILTLLHKSGAPPRRLTRAETEALRMQANGMRLKEISAELDISMSAVKARLANAKRKLGAQTPSQAASIARSRGVL</sequence>
<dbReference type="PANTHER" id="PTHR44688">
    <property type="entry name" value="DNA-BINDING TRANSCRIPTIONAL ACTIVATOR DEVR_DOSR"/>
    <property type="match status" value="1"/>
</dbReference>
<dbReference type="Proteomes" id="UP000295277">
    <property type="component" value="Unassembled WGS sequence"/>
</dbReference>
<dbReference type="SUPFAM" id="SSF46894">
    <property type="entry name" value="C-terminal effector domain of the bipartite response regulators"/>
    <property type="match status" value="1"/>
</dbReference>
<evidence type="ECO:0000259" key="5">
    <source>
        <dbReference type="SMART" id="SM00421"/>
    </source>
</evidence>
<reference evidence="6 7" key="1">
    <citation type="submission" date="2019-03" db="EMBL/GenBank/DDBJ databases">
        <title>Genomic Encyclopedia of Type Strains, Phase IV (KMG-IV): sequencing the most valuable type-strain genomes for metagenomic binning, comparative biology and taxonomic classification.</title>
        <authorList>
            <person name="Goeker M."/>
        </authorList>
    </citation>
    <scope>NUCLEOTIDE SEQUENCE [LARGE SCALE GENOMIC DNA]</scope>
    <source>
        <strain evidence="6 7">DSM 21153</strain>
    </source>
</reference>
<keyword evidence="2" id="KW-0238">DNA-binding</keyword>
<dbReference type="PANTHER" id="PTHR44688:SF16">
    <property type="entry name" value="DNA-BINDING TRANSCRIPTIONAL ACTIVATOR DEVR_DOSR"/>
    <property type="match status" value="1"/>
</dbReference>
<dbReference type="Pfam" id="PF03472">
    <property type="entry name" value="Autoind_bind"/>
    <property type="match status" value="1"/>
</dbReference>
<evidence type="ECO:0000256" key="3">
    <source>
        <dbReference type="ARBA" id="ARBA00023163"/>
    </source>
</evidence>
<dbReference type="Pfam" id="PF00196">
    <property type="entry name" value="GerE"/>
    <property type="match status" value="1"/>
</dbReference>
<dbReference type="Gene3D" id="3.30.450.80">
    <property type="entry name" value="Transcription factor LuxR-like, autoinducer-binding domain"/>
    <property type="match status" value="1"/>
</dbReference>
<keyword evidence="1" id="KW-0805">Transcription regulation</keyword>
<dbReference type="Gene3D" id="1.10.10.10">
    <property type="entry name" value="Winged helix-like DNA-binding domain superfamily/Winged helix DNA-binding domain"/>
    <property type="match status" value="1"/>
</dbReference>
<dbReference type="AlphaFoldDB" id="A0A4R1YG51"/>
<keyword evidence="3" id="KW-0804">Transcription</keyword>
<evidence type="ECO:0000256" key="1">
    <source>
        <dbReference type="ARBA" id="ARBA00023015"/>
    </source>
</evidence>
<dbReference type="InterPro" id="IPR036693">
    <property type="entry name" value="TF_LuxR_autoind-bd_dom_sf"/>
</dbReference>
<evidence type="ECO:0000256" key="4">
    <source>
        <dbReference type="SAM" id="MobiDB-lite"/>
    </source>
</evidence>
<feature type="region of interest" description="Disordered" evidence="4">
    <location>
        <begin position="184"/>
        <end position="203"/>
    </location>
</feature>
<gene>
    <name evidence="6" type="ORF">EV216_1434</name>
</gene>
<organism evidence="6 7">
    <name type="scientific">Rhodovulum steppense</name>
    <dbReference type="NCBI Taxonomy" id="540251"/>
    <lineage>
        <taxon>Bacteria</taxon>
        <taxon>Pseudomonadati</taxon>
        <taxon>Pseudomonadota</taxon>
        <taxon>Alphaproteobacteria</taxon>
        <taxon>Rhodobacterales</taxon>
        <taxon>Paracoccaceae</taxon>
        <taxon>Rhodovulum</taxon>
    </lineage>
</organism>
<dbReference type="InterPro" id="IPR036388">
    <property type="entry name" value="WH-like_DNA-bd_sf"/>
</dbReference>
<dbReference type="CDD" id="cd06170">
    <property type="entry name" value="LuxR_C_like"/>
    <property type="match status" value="1"/>
</dbReference>
<feature type="domain" description="HTH luxR-type" evidence="5">
    <location>
        <begin position="140"/>
        <end position="197"/>
    </location>
</feature>
<dbReference type="SUPFAM" id="SSF75516">
    <property type="entry name" value="Pheromone-binding domain of LuxR-like quorum-sensing transcription factors"/>
    <property type="match status" value="1"/>
</dbReference>
<dbReference type="OrthoDB" id="7826109at2"/>
<comment type="caution">
    <text evidence="6">The sequence shown here is derived from an EMBL/GenBank/DDBJ whole genome shotgun (WGS) entry which is preliminary data.</text>
</comment>
<dbReference type="RefSeq" id="WP_132697068.1">
    <property type="nucleotide sequence ID" value="NZ_SLVM01000043.1"/>
</dbReference>
<dbReference type="EMBL" id="SLVM01000043">
    <property type="protein sequence ID" value="TCM75072.1"/>
    <property type="molecule type" value="Genomic_DNA"/>
</dbReference>
<dbReference type="PRINTS" id="PR00038">
    <property type="entry name" value="HTHLUXR"/>
</dbReference>
<dbReference type="GO" id="GO:0003677">
    <property type="term" value="F:DNA binding"/>
    <property type="evidence" value="ECO:0007669"/>
    <property type="project" value="UniProtKB-KW"/>
</dbReference>
<evidence type="ECO:0000256" key="2">
    <source>
        <dbReference type="ARBA" id="ARBA00023125"/>
    </source>
</evidence>
<dbReference type="InterPro" id="IPR005143">
    <property type="entry name" value="TF_LuxR_autoind-bd_dom"/>
</dbReference>
<keyword evidence="7" id="KW-1185">Reference proteome</keyword>
<dbReference type="SMART" id="SM00421">
    <property type="entry name" value="HTH_LUXR"/>
    <property type="match status" value="1"/>
</dbReference>
<proteinExistence type="predicted"/>
<evidence type="ECO:0000313" key="6">
    <source>
        <dbReference type="EMBL" id="TCM75072.1"/>
    </source>
</evidence>
<protein>
    <submittedName>
        <fullName evidence="6">LuxR family transcriptional regulator</fullName>
    </submittedName>
</protein>
<accession>A0A4R1YG51</accession>
<name>A0A4R1YG51_9RHOB</name>
<dbReference type="GO" id="GO:0006355">
    <property type="term" value="P:regulation of DNA-templated transcription"/>
    <property type="evidence" value="ECO:0007669"/>
    <property type="project" value="InterPro"/>
</dbReference>
<evidence type="ECO:0000313" key="7">
    <source>
        <dbReference type="Proteomes" id="UP000295277"/>
    </source>
</evidence>
<dbReference type="InterPro" id="IPR000792">
    <property type="entry name" value="Tscrpt_reg_LuxR_C"/>
</dbReference>